<organism evidence="2 3">
    <name type="scientific">Sphingobium fluviale</name>
    <dbReference type="NCBI Taxonomy" id="2506423"/>
    <lineage>
        <taxon>Bacteria</taxon>
        <taxon>Pseudomonadati</taxon>
        <taxon>Pseudomonadota</taxon>
        <taxon>Alphaproteobacteria</taxon>
        <taxon>Sphingomonadales</taxon>
        <taxon>Sphingomonadaceae</taxon>
        <taxon>Sphingobium</taxon>
    </lineage>
</organism>
<evidence type="ECO:0000313" key="3">
    <source>
        <dbReference type="Proteomes" id="UP000290958"/>
    </source>
</evidence>
<dbReference type="SUPFAM" id="SSF55315">
    <property type="entry name" value="L30e-like"/>
    <property type="match status" value="1"/>
</dbReference>
<proteinExistence type="predicted"/>
<dbReference type="AlphaFoldDB" id="A0A4Q1KNS5"/>
<dbReference type="RefSeq" id="WP_129403244.1">
    <property type="nucleotide sequence ID" value="NZ_SBKP01000002.1"/>
</dbReference>
<dbReference type="Pfam" id="PF04296">
    <property type="entry name" value="YlxR"/>
    <property type="match status" value="1"/>
</dbReference>
<dbReference type="PANTHER" id="PTHR34215">
    <property type="entry name" value="BLL0784 PROTEIN"/>
    <property type="match status" value="1"/>
</dbReference>
<dbReference type="EMBL" id="SBKP01000002">
    <property type="protein sequence ID" value="RXR30494.1"/>
    <property type="molecule type" value="Genomic_DNA"/>
</dbReference>
<keyword evidence="3" id="KW-1185">Reference proteome</keyword>
<dbReference type="InterPro" id="IPR029064">
    <property type="entry name" value="Ribosomal_eL30-like_sf"/>
</dbReference>
<gene>
    <name evidence="2" type="ORF">EQG66_04065</name>
</gene>
<evidence type="ECO:0000313" key="2">
    <source>
        <dbReference type="EMBL" id="RXR30494.1"/>
    </source>
</evidence>
<evidence type="ECO:0000259" key="1">
    <source>
        <dbReference type="Pfam" id="PF04296"/>
    </source>
</evidence>
<reference evidence="3" key="1">
    <citation type="submission" date="2019-01" db="EMBL/GenBank/DDBJ databases">
        <title>Cytophagaceae bacterium strain CAR-16.</title>
        <authorList>
            <person name="Chen W.-M."/>
        </authorList>
    </citation>
    <scope>NUCLEOTIDE SEQUENCE [LARGE SCALE GENOMIC DNA]</scope>
    <source>
        <strain evidence="3">CHR27</strain>
    </source>
</reference>
<accession>A0A4Q1KNS5</accession>
<dbReference type="InterPro" id="IPR007393">
    <property type="entry name" value="YlxR_dom"/>
</dbReference>
<dbReference type="InterPro" id="IPR035931">
    <property type="entry name" value="YlxR-like_sf"/>
</dbReference>
<dbReference type="SUPFAM" id="SSF64376">
    <property type="entry name" value="YlxR-like"/>
    <property type="match status" value="1"/>
</dbReference>
<comment type="caution">
    <text evidence="2">The sequence shown here is derived from an EMBL/GenBank/DDBJ whole genome shotgun (WGS) entry which is preliminary data.</text>
</comment>
<dbReference type="InterPro" id="IPR037465">
    <property type="entry name" value="YlxR"/>
</dbReference>
<dbReference type="Proteomes" id="UP000290958">
    <property type="component" value="Unassembled WGS sequence"/>
</dbReference>
<name>A0A4Q1KNS5_9SPHN</name>
<dbReference type="OrthoDB" id="9799836at2"/>
<dbReference type="Gene3D" id="3.30.1330.30">
    <property type="match status" value="1"/>
</dbReference>
<feature type="domain" description="YlxR" evidence="1">
    <location>
        <begin position="4"/>
        <end position="68"/>
    </location>
</feature>
<protein>
    <submittedName>
        <fullName evidence="2">DUF448 domain-containing protein</fullName>
    </submittedName>
</protein>
<sequence length="227" mass="23910">MTERRCILSGDRAAPEHLVRLALAPDGALMPDVRAKAPGRGAWIGVSRAALEKALANGKLKGALARAFKSGEFVLSPDLPTLIADALERQAMERLGLEAKSSNLITGSEKIDVAARRGQVHMVLHAADAAPDGCRKLDQAWRVGQEAEGQDLAGMILPVGRDALSQALGRENVVHVAVTDRSAAARIIALLSRWQSYVGCANGVADKVSPEARSTAQAAAMSIGHED</sequence>
<dbReference type="PANTHER" id="PTHR34215:SF1">
    <property type="entry name" value="YLXR DOMAIN-CONTAINING PROTEIN"/>
    <property type="match status" value="1"/>
</dbReference>